<sequence length="243" mass="24946">MSGSHRVRRVQRERPRRRRRSGRRAAIVGAAGAGVAGCAVAAYLVLAGGGASGDGTGRVVGSATETSRTAGGEHTGVPDPCAIIGQDLVDRLAPGAERTEGDSYQGDDRQNQCVWGAYAGDAKRQLTVELRAIPAGGAATPTEAARTTFASERTADESGKGLLTGQKLTDKARLTDVGDEGYVVYSVDDGQGSGEAIGNVRLGNVLVTVHYSGSDDGEPLSSRTATAGTVTVAKAVVHGLDRR</sequence>
<comment type="caution">
    <text evidence="2">The sequence shown here is derived from an EMBL/GenBank/DDBJ whole genome shotgun (WGS) entry which is preliminary data.</text>
</comment>
<dbReference type="EMBL" id="BAABAS010000007">
    <property type="protein sequence ID" value="GAA4234342.1"/>
    <property type="molecule type" value="Genomic_DNA"/>
</dbReference>
<dbReference type="Proteomes" id="UP001501710">
    <property type="component" value="Unassembled WGS sequence"/>
</dbReference>
<evidence type="ECO:0000256" key="1">
    <source>
        <dbReference type="SAM" id="MobiDB-lite"/>
    </source>
</evidence>
<dbReference type="RefSeq" id="WP_344898575.1">
    <property type="nucleotide sequence ID" value="NZ_BAABAS010000007.1"/>
</dbReference>
<evidence type="ECO:0000313" key="2">
    <source>
        <dbReference type="EMBL" id="GAA4234342.1"/>
    </source>
</evidence>
<gene>
    <name evidence="2" type="ORF">GCM10022254_39060</name>
</gene>
<feature type="compositionally biased region" description="Basic residues" evidence="1">
    <location>
        <begin position="1"/>
        <end position="23"/>
    </location>
</feature>
<organism evidence="2 3">
    <name type="scientific">Actinomadura meridiana</name>
    <dbReference type="NCBI Taxonomy" id="559626"/>
    <lineage>
        <taxon>Bacteria</taxon>
        <taxon>Bacillati</taxon>
        <taxon>Actinomycetota</taxon>
        <taxon>Actinomycetes</taxon>
        <taxon>Streptosporangiales</taxon>
        <taxon>Thermomonosporaceae</taxon>
        <taxon>Actinomadura</taxon>
    </lineage>
</organism>
<feature type="region of interest" description="Disordered" evidence="1">
    <location>
        <begin position="53"/>
        <end position="80"/>
    </location>
</feature>
<proteinExistence type="predicted"/>
<protein>
    <recommendedName>
        <fullName evidence="4">DUF3558 domain-containing protein</fullName>
    </recommendedName>
</protein>
<accession>A0ABP8C617</accession>
<name>A0ABP8C617_9ACTN</name>
<keyword evidence="3" id="KW-1185">Reference proteome</keyword>
<evidence type="ECO:0000313" key="3">
    <source>
        <dbReference type="Proteomes" id="UP001501710"/>
    </source>
</evidence>
<feature type="region of interest" description="Disordered" evidence="1">
    <location>
        <begin position="1"/>
        <end position="24"/>
    </location>
</feature>
<evidence type="ECO:0008006" key="4">
    <source>
        <dbReference type="Google" id="ProtNLM"/>
    </source>
</evidence>
<reference evidence="3" key="1">
    <citation type="journal article" date="2019" name="Int. J. Syst. Evol. Microbiol.">
        <title>The Global Catalogue of Microorganisms (GCM) 10K type strain sequencing project: providing services to taxonomists for standard genome sequencing and annotation.</title>
        <authorList>
            <consortium name="The Broad Institute Genomics Platform"/>
            <consortium name="The Broad Institute Genome Sequencing Center for Infectious Disease"/>
            <person name="Wu L."/>
            <person name="Ma J."/>
        </authorList>
    </citation>
    <scope>NUCLEOTIDE SEQUENCE [LARGE SCALE GENOMIC DNA]</scope>
    <source>
        <strain evidence="3">JCM 17440</strain>
    </source>
</reference>